<dbReference type="Gene3D" id="2.130.10.10">
    <property type="entry name" value="YVTN repeat-like/Quinoprotein amine dehydrogenase"/>
    <property type="match status" value="2"/>
</dbReference>
<dbReference type="InterPro" id="IPR001680">
    <property type="entry name" value="WD40_rpt"/>
</dbReference>
<dbReference type="InterPro" id="IPR015943">
    <property type="entry name" value="WD40/YVTN_repeat-like_dom_sf"/>
</dbReference>
<sequence>MVPEAKTDDEETSIAYNSVDIGFIRGRIGSAPESAGAQARRDTKLSCRVSCCRVYSGSYTSQLYSMLPSTSSRSGSEKYKIPNAVNKPPAKLDVVLGRTVVGPNSLAVNDKTARFAYVAGACIVVSSLEGRLNEGHLIGTARHPFTCLSFSSCGKYIATGESGHQPCIRIWEVKDEGGRLYGQQIKNFNLHSISVVAVRFVPGTSLLVSVGCQHDGQICAWDWRSGTKLGIGKVSAPSRSAILADRRSSTFVDAVFLDSNRLLAITEDGCLVEFTNKKYVNTYQFDGKNCPLCLNLTANAVVLGCTNGIVQLYSREDLSPIEKLPHPAYIGMDPAVATSIDMVAHHPDGVGYPDARVVAASSAEIFIVVYADRSMFVYQKVENQWLKKRSSLAHVGSINVIMTLPSHLSHLPSGSFLTGGSDGTVRIWNLDGHRNEKVIHFLINMHLSLIFLCRFPVYHNLILKVNILMQTSVCFQVNVKNQQLALDVLAYHLMVNTWLLVRRWAICSAPYLLASGGRDRLVHLFRPGPQRYTHSHVIEDHQSSINSIKFVKTADNFYVYTCAADKVIVIWRLISFTEKSIEFFRENLISAPVSLNHLLISPSGNSLLTACHDRQLRSYSLRGKLLTTVKGTGGEADIHQGTLNKFCIDPSGSFAATICSDRQVYVVDARSGNCVAAIGGTGDAATDVSFSNDCRRLYVTSANGCIFVWRLSDSLVDRMLITKKSMDDMSPRTPSPDSLLGSGSEAVSDEPFLNLIYNIGTPHFGSSESLSNWKDESIVPIDFSAEKDKEKDISLVVRPAQIARRSNLFTATDPASGDISDSESQSDFISKRSTQIIQYQSSKSMVNLRDDGLGQGATANLQGIIANHLDRPPRRIRSGWANPPPPSVAGKEDCHMTPRTRLVRPLIRPSPQYVQMRSNGHAPSQSNVSQTLSVSVAPNSLGSNQFRRDTPDRVSLTKRFMQESQPRTVWTPQTMTPRRTTSNMQSIAPSGAVASAITRRQSEQFRVRFKTRQKNGASNDSAYRLQPQKTVDTSSVPSNKFRGATIECDASAMLVIG</sequence>
<accession>A0A1I7XNU5</accession>
<evidence type="ECO:0000256" key="2">
    <source>
        <dbReference type="SAM" id="MobiDB-lite"/>
    </source>
</evidence>
<feature type="compositionally biased region" description="Polar residues" evidence="2">
    <location>
        <begin position="1014"/>
        <end position="1036"/>
    </location>
</feature>
<evidence type="ECO:0000256" key="1">
    <source>
        <dbReference type="PROSITE-ProRule" id="PRU00221"/>
    </source>
</evidence>
<dbReference type="AlphaFoldDB" id="A0A1I7XNU5"/>
<dbReference type="WBParaSite" id="Hba_19201">
    <property type="protein sequence ID" value="Hba_19201"/>
    <property type="gene ID" value="Hba_19201"/>
</dbReference>
<proteinExistence type="predicted"/>
<name>A0A1I7XNU5_HETBA</name>
<reference evidence="4" key="1">
    <citation type="submission" date="2016-11" db="UniProtKB">
        <authorList>
            <consortium name="WormBaseParasite"/>
        </authorList>
    </citation>
    <scope>IDENTIFICATION</scope>
</reference>
<dbReference type="SMART" id="SM00320">
    <property type="entry name" value="WD40"/>
    <property type="match status" value="7"/>
</dbReference>
<dbReference type="Proteomes" id="UP000095283">
    <property type="component" value="Unplaced"/>
</dbReference>
<dbReference type="PROSITE" id="PS50082">
    <property type="entry name" value="WD_REPEATS_2"/>
    <property type="match status" value="1"/>
</dbReference>
<dbReference type="InterPro" id="IPR011047">
    <property type="entry name" value="Quinoprotein_ADH-like_sf"/>
</dbReference>
<protein>
    <submittedName>
        <fullName evidence="4">WD_REPEATS_REGION domain-containing protein</fullName>
    </submittedName>
</protein>
<evidence type="ECO:0000313" key="4">
    <source>
        <dbReference type="WBParaSite" id="Hba_19201"/>
    </source>
</evidence>
<evidence type="ECO:0000313" key="3">
    <source>
        <dbReference type="Proteomes" id="UP000095283"/>
    </source>
</evidence>
<dbReference type="SUPFAM" id="SSF50998">
    <property type="entry name" value="Quinoprotein alcohol dehydrogenase-like"/>
    <property type="match status" value="1"/>
</dbReference>
<dbReference type="PANTHER" id="PTHR45589">
    <property type="entry name" value="WD REPEAT DOMAIN 62, ISOFORM G"/>
    <property type="match status" value="1"/>
</dbReference>
<dbReference type="PANTHER" id="PTHR45589:SF3">
    <property type="entry name" value="WD REPEAT-CONTAINING PROTEIN 62"/>
    <property type="match status" value="1"/>
</dbReference>
<feature type="repeat" description="WD" evidence="1">
    <location>
        <begin position="416"/>
        <end position="438"/>
    </location>
</feature>
<keyword evidence="1" id="KW-0853">WD repeat</keyword>
<organism evidence="3 4">
    <name type="scientific">Heterorhabditis bacteriophora</name>
    <name type="common">Entomopathogenic nematode worm</name>
    <dbReference type="NCBI Taxonomy" id="37862"/>
    <lineage>
        <taxon>Eukaryota</taxon>
        <taxon>Metazoa</taxon>
        <taxon>Ecdysozoa</taxon>
        <taxon>Nematoda</taxon>
        <taxon>Chromadorea</taxon>
        <taxon>Rhabditida</taxon>
        <taxon>Rhabditina</taxon>
        <taxon>Rhabditomorpha</taxon>
        <taxon>Strongyloidea</taxon>
        <taxon>Heterorhabditidae</taxon>
        <taxon>Heterorhabditis</taxon>
    </lineage>
</organism>
<dbReference type="Pfam" id="PF00400">
    <property type="entry name" value="WD40"/>
    <property type="match status" value="4"/>
</dbReference>
<feature type="region of interest" description="Disordered" evidence="2">
    <location>
        <begin position="1011"/>
        <end position="1036"/>
    </location>
</feature>
<dbReference type="InterPro" id="IPR052779">
    <property type="entry name" value="WDR62"/>
</dbReference>
<keyword evidence="3" id="KW-1185">Reference proteome</keyword>